<evidence type="ECO:0000259" key="4">
    <source>
        <dbReference type="PROSITE" id="PS51468"/>
    </source>
</evidence>
<protein>
    <recommendedName>
        <fullName evidence="7">Inter-alpha-trypsin inhibitor heavy chain H4-like</fullName>
    </recommendedName>
</protein>
<dbReference type="InterPro" id="IPR050934">
    <property type="entry name" value="ITIH"/>
</dbReference>
<dbReference type="Gene3D" id="3.40.50.410">
    <property type="entry name" value="von Willebrand factor, type A domain"/>
    <property type="match status" value="1"/>
</dbReference>
<evidence type="ECO:0000256" key="2">
    <source>
        <dbReference type="SAM" id="SignalP"/>
    </source>
</evidence>
<evidence type="ECO:0000313" key="5">
    <source>
        <dbReference type="EMBL" id="CAI9733179.1"/>
    </source>
</evidence>
<evidence type="ECO:0008006" key="7">
    <source>
        <dbReference type="Google" id="ProtNLM"/>
    </source>
</evidence>
<dbReference type="SUPFAM" id="SSF53300">
    <property type="entry name" value="vWA-like"/>
    <property type="match status" value="1"/>
</dbReference>
<feature type="transmembrane region" description="Helical" evidence="1">
    <location>
        <begin position="584"/>
        <end position="604"/>
    </location>
</feature>
<sequence>MMKDIKNNMFIFQLLLFGFVLGSEVVADDSSLNIHSFSVMSDIKFRYATTRVETVFKNTRKSSALAVFHVNIPENAFVSNFTMEVNGSVFVGDVLEKKQAKEIYDKAAQRGESAGYVGTEHRHTSTFHVMVSVEAQKTAVFTLTYQELLRRSFGKYKHVIHLTNEQIIENFKIEVFISELQGISKCNVELKQVSFEKNAVEIRKETKEVGNIDYKNNKQVYINYEPSVSDQKALSSQGITGLFEVNYDVDWKVSSNMVYAIDGYFVHFYAPDSFPSLQKKIVFMLDVSGSMSGHKLKQLKKAMTGILHSLKQALDTFMIGIFSSGIDWMTDGFLPASKENINVALNYIDRLSTGGGTNINEALLTSLNKFDNLKSSETKNLIFFLTDGQPTDGVVDWYTIMKNVAKANSDTSIFTLGFGENSDMNFLKQLAGANGGFSRKIYVAADSRMQILNLYQEISRILLKNIDIVYLDDAINRTTLTENSFSYYFKGSEIVVAGTTSEDLKEDISILLTMDTSSGLKSEKLKLPIENLNGEFQLGLESIPQNPKLTTLQSLHTITRNTWVHLTLKKLLNLERTPKVRDQIISIALKYGFVTPLTSMVVVQNRGMKMVRDGDRLIEHSGKRMSLGISCGNTSFSYYLLLVIGCLQMYLQNW</sequence>
<proteinExistence type="predicted"/>
<feature type="domain" description="VIT" evidence="4">
    <location>
        <begin position="18"/>
        <end position="147"/>
    </location>
</feature>
<feature type="signal peptide" evidence="2">
    <location>
        <begin position="1"/>
        <end position="22"/>
    </location>
</feature>
<evidence type="ECO:0000256" key="1">
    <source>
        <dbReference type="SAM" id="Phobius"/>
    </source>
</evidence>
<dbReference type="Pfam" id="PF08487">
    <property type="entry name" value="VIT"/>
    <property type="match status" value="1"/>
</dbReference>
<dbReference type="PANTHER" id="PTHR10338">
    <property type="entry name" value="INTER-ALPHA-TRYPSIN INHIBITOR HEAVY CHAIN FAMILY MEMBER"/>
    <property type="match status" value="1"/>
</dbReference>
<evidence type="ECO:0000259" key="3">
    <source>
        <dbReference type="PROSITE" id="PS50234"/>
    </source>
</evidence>
<keyword evidence="1" id="KW-0812">Transmembrane</keyword>
<feature type="transmembrane region" description="Helical" evidence="1">
    <location>
        <begin position="625"/>
        <end position="651"/>
    </location>
</feature>
<dbReference type="InterPro" id="IPR036465">
    <property type="entry name" value="vWFA_dom_sf"/>
</dbReference>
<organism evidence="5 6">
    <name type="scientific">Octopus vulgaris</name>
    <name type="common">Common octopus</name>
    <dbReference type="NCBI Taxonomy" id="6645"/>
    <lineage>
        <taxon>Eukaryota</taxon>
        <taxon>Metazoa</taxon>
        <taxon>Spiralia</taxon>
        <taxon>Lophotrochozoa</taxon>
        <taxon>Mollusca</taxon>
        <taxon>Cephalopoda</taxon>
        <taxon>Coleoidea</taxon>
        <taxon>Octopodiformes</taxon>
        <taxon>Octopoda</taxon>
        <taxon>Incirrata</taxon>
        <taxon>Octopodidae</taxon>
        <taxon>Octopus</taxon>
    </lineage>
</organism>
<dbReference type="SMART" id="SM00609">
    <property type="entry name" value="VIT"/>
    <property type="match status" value="1"/>
</dbReference>
<dbReference type="Proteomes" id="UP001162480">
    <property type="component" value="Chromosome 14"/>
</dbReference>
<evidence type="ECO:0000313" key="6">
    <source>
        <dbReference type="Proteomes" id="UP001162480"/>
    </source>
</evidence>
<dbReference type="AlphaFoldDB" id="A0AA36BFM5"/>
<keyword evidence="2" id="KW-0732">Signal</keyword>
<dbReference type="PROSITE" id="PS51468">
    <property type="entry name" value="VIT"/>
    <property type="match status" value="1"/>
</dbReference>
<dbReference type="PANTHER" id="PTHR10338:SF108">
    <property type="entry name" value="INTER-ALPHA-TRYPSIN INHIBITOR HEAVY CHAIN H4-LIKE PROTEIN"/>
    <property type="match status" value="1"/>
</dbReference>
<reference evidence="5" key="1">
    <citation type="submission" date="2023-08" db="EMBL/GenBank/DDBJ databases">
        <authorList>
            <person name="Alioto T."/>
            <person name="Alioto T."/>
            <person name="Gomez Garrido J."/>
        </authorList>
    </citation>
    <scope>NUCLEOTIDE SEQUENCE</scope>
</reference>
<gene>
    <name evidence="5" type="ORF">OCTVUL_1B020153</name>
</gene>
<feature type="domain" description="VWFA" evidence="3">
    <location>
        <begin position="280"/>
        <end position="458"/>
    </location>
</feature>
<dbReference type="Pfam" id="PF00092">
    <property type="entry name" value="VWA"/>
    <property type="match status" value="1"/>
</dbReference>
<dbReference type="EMBL" id="OX597827">
    <property type="protein sequence ID" value="CAI9733179.1"/>
    <property type="molecule type" value="Genomic_DNA"/>
</dbReference>
<accession>A0AA36BFM5</accession>
<dbReference type="InterPro" id="IPR013694">
    <property type="entry name" value="VIT"/>
</dbReference>
<keyword evidence="1" id="KW-0472">Membrane</keyword>
<dbReference type="InterPro" id="IPR002035">
    <property type="entry name" value="VWF_A"/>
</dbReference>
<keyword evidence="1" id="KW-1133">Transmembrane helix</keyword>
<feature type="chain" id="PRO_5041337921" description="Inter-alpha-trypsin inhibitor heavy chain H4-like" evidence="2">
    <location>
        <begin position="23"/>
        <end position="654"/>
    </location>
</feature>
<name>A0AA36BFM5_OCTVU</name>
<keyword evidence="6" id="KW-1185">Reference proteome</keyword>
<dbReference type="SMART" id="SM00327">
    <property type="entry name" value="VWA"/>
    <property type="match status" value="1"/>
</dbReference>
<dbReference type="PROSITE" id="PS50234">
    <property type="entry name" value="VWFA"/>
    <property type="match status" value="1"/>
</dbReference>